<dbReference type="EMBL" id="VISQ01000001">
    <property type="protein sequence ID" value="TVZ68104.1"/>
    <property type="molecule type" value="Genomic_DNA"/>
</dbReference>
<proteinExistence type="predicted"/>
<dbReference type="PANTHER" id="PTHR47870">
    <property type="entry name" value="CYTOCHROME C-TYPE BIOGENESIS PROTEIN CCMH"/>
    <property type="match status" value="1"/>
</dbReference>
<keyword evidence="1" id="KW-0677">Repeat</keyword>
<evidence type="ECO:0000256" key="2">
    <source>
        <dbReference type="ARBA" id="ARBA00022748"/>
    </source>
</evidence>
<dbReference type="SUPFAM" id="SSF48452">
    <property type="entry name" value="TPR-like"/>
    <property type="match status" value="1"/>
</dbReference>
<keyword evidence="3 4" id="KW-0802">TPR repeat</keyword>
<evidence type="ECO:0000313" key="6">
    <source>
        <dbReference type="EMBL" id="TVZ68104.1"/>
    </source>
</evidence>
<dbReference type="InterPro" id="IPR019734">
    <property type="entry name" value="TPR_rpt"/>
</dbReference>
<feature type="repeat" description="TPR" evidence="4">
    <location>
        <begin position="73"/>
        <end position="106"/>
    </location>
</feature>
<evidence type="ECO:0000256" key="3">
    <source>
        <dbReference type="ARBA" id="ARBA00022803"/>
    </source>
</evidence>
<organism evidence="6">
    <name type="scientific">Serratia fonticola</name>
    <dbReference type="NCBI Taxonomy" id="47917"/>
    <lineage>
        <taxon>Bacteria</taxon>
        <taxon>Pseudomonadati</taxon>
        <taxon>Pseudomonadota</taxon>
        <taxon>Gammaproteobacteria</taxon>
        <taxon>Enterobacterales</taxon>
        <taxon>Yersiniaceae</taxon>
        <taxon>Serratia</taxon>
    </lineage>
</organism>
<dbReference type="PROSITE" id="PS50005">
    <property type="entry name" value="TPR"/>
    <property type="match status" value="1"/>
</dbReference>
<feature type="domain" description="Cytochrome c-type biogenesis protein H TPR" evidence="5">
    <location>
        <begin position="47"/>
        <end position="172"/>
    </location>
</feature>
<sequence length="197" mass="21874">MATQGNEMKRYRFHLLFIGLVLGLSVAGYLASGRPTAVLAQINKPVAPLSPQEQAESRLQALLQKIERSPQDSVLWAELGEYYLYNNNFVDAQAAYQQALALRGENAELYSALATVLYYQAGQRITAQVESYIEKALALDNDEVSALMLLAADAFLHTEYAKAIALWQRLLDGQSPRVNRPQLIEAINMATLLMGQQ</sequence>
<name>A0A559T0G9_SERFO</name>
<comment type="caution">
    <text evidence="6">The sequence shown here is derived from an EMBL/GenBank/DDBJ whole genome shotgun (WGS) entry which is preliminary data.</text>
</comment>
<keyword evidence="2" id="KW-0201">Cytochrome c-type biogenesis</keyword>
<evidence type="ECO:0000256" key="4">
    <source>
        <dbReference type="PROSITE-ProRule" id="PRU00339"/>
    </source>
</evidence>
<protein>
    <submittedName>
        <fullName evidence="6">Respiratory nitrite reductase-specific cytochrome c biogenesis protein NrfG</fullName>
    </submittedName>
</protein>
<accession>A0A559T0G9</accession>
<evidence type="ECO:0000256" key="1">
    <source>
        <dbReference type="ARBA" id="ARBA00022737"/>
    </source>
</evidence>
<dbReference type="GO" id="GO:0017004">
    <property type="term" value="P:cytochrome complex assembly"/>
    <property type="evidence" value="ECO:0007669"/>
    <property type="project" value="UniProtKB-KW"/>
</dbReference>
<dbReference type="Gene3D" id="1.25.40.10">
    <property type="entry name" value="Tetratricopeptide repeat domain"/>
    <property type="match status" value="1"/>
</dbReference>
<dbReference type="InterPro" id="IPR051263">
    <property type="entry name" value="C-type_cytochrome_biogenesis"/>
</dbReference>
<dbReference type="GO" id="GO:0005886">
    <property type="term" value="C:plasma membrane"/>
    <property type="evidence" value="ECO:0007669"/>
    <property type="project" value="TreeGrafter"/>
</dbReference>
<dbReference type="Pfam" id="PF23914">
    <property type="entry name" value="TPR_CcmH_CycH"/>
    <property type="match status" value="1"/>
</dbReference>
<gene>
    <name evidence="6" type="ORF">FHU10_0523</name>
</gene>
<reference evidence="6" key="2">
    <citation type="submission" date="2019-08" db="EMBL/GenBank/DDBJ databases">
        <title>Investigation of anaerobic lignin degradation for improved lignocellulosic biofuels.</title>
        <authorList>
            <person name="Deangelis K.PhD."/>
        </authorList>
    </citation>
    <scope>NUCLEOTIDE SEQUENCE [LARGE SCALE GENOMIC DNA]</scope>
    <source>
        <strain evidence="6">128R</strain>
    </source>
</reference>
<dbReference type="PANTHER" id="PTHR47870:SF1">
    <property type="entry name" value="CYTOCHROME C-TYPE BIOGENESIS PROTEIN CCMH"/>
    <property type="match status" value="1"/>
</dbReference>
<dbReference type="AlphaFoldDB" id="A0A559T0G9"/>
<dbReference type="InterPro" id="IPR056413">
    <property type="entry name" value="TPR_CcmH_CycH"/>
</dbReference>
<reference evidence="6" key="1">
    <citation type="submission" date="2019-06" db="EMBL/GenBank/DDBJ databases">
        <authorList>
            <person name="Deangelis K."/>
            <person name="Huntemann M."/>
            <person name="Clum A."/>
            <person name="Pillay M."/>
            <person name="Palaniappan K."/>
            <person name="Varghese N."/>
            <person name="Mikhailova N."/>
            <person name="Stamatis D."/>
            <person name="Reddy T."/>
            <person name="Daum C."/>
            <person name="Shapiro N."/>
            <person name="Ivanova N."/>
            <person name="Kyrpides N."/>
            <person name="Woyke T."/>
        </authorList>
    </citation>
    <scope>NUCLEOTIDE SEQUENCE [LARGE SCALE GENOMIC DNA]</scope>
    <source>
        <strain evidence="6">128R</strain>
    </source>
</reference>
<evidence type="ECO:0000259" key="5">
    <source>
        <dbReference type="Pfam" id="PF23914"/>
    </source>
</evidence>
<dbReference type="InterPro" id="IPR011990">
    <property type="entry name" value="TPR-like_helical_dom_sf"/>
</dbReference>